<organism evidence="4 5">
    <name type="scientific">Tulasnella calospora MUT 4182</name>
    <dbReference type="NCBI Taxonomy" id="1051891"/>
    <lineage>
        <taxon>Eukaryota</taxon>
        <taxon>Fungi</taxon>
        <taxon>Dikarya</taxon>
        <taxon>Basidiomycota</taxon>
        <taxon>Agaricomycotina</taxon>
        <taxon>Agaricomycetes</taxon>
        <taxon>Cantharellales</taxon>
        <taxon>Tulasnellaceae</taxon>
        <taxon>Tulasnella</taxon>
    </lineage>
</organism>
<reference evidence="4 5" key="1">
    <citation type="submission" date="2014-04" db="EMBL/GenBank/DDBJ databases">
        <authorList>
            <consortium name="DOE Joint Genome Institute"/>
            <person name="Kuo A."/>
            <person name="Girlanda M."/>
            <person name="Perotto S."/>
            <person name="Kohler A."/>
            <person name="Nagy L.G."/>
            <person name="Floudas D."/>
            <person name="Copeland A."/>
            <person name="Barry K.W."/>
            <person name="Cichocki N."/>
            <person name="Veneault-Fourrey C."/>
            <person name="LaButti K."/>
            <person name="Lindquist E.A."/>
            <person name="Lipzen A."/>
            <person name="Lundell T."/>
            <person name="Morin E."/>
            <person name="Murat C."/>
            <person name="Sun H."/>
            <person name="Tunlid A."/>
            <person name="Henrissat B."/>
            <person name="Grigoriev I.V."/>
            <person name="Hibbett D.S."/>
            <person name="Martin F."/>
            <person name="Nordberg H.P."/>
            <person name="Cantor M.N."/>
            <person name="Hua S.X."/>
        </authorList>
    </citation>
    <scope>NUCLEOTIDE SEQUENCE [LARGE SCALE GENOMIC DNA]</scope>
    <source>
        <strain evidence="4 5">MUT 4182</strain>
    </source>
</reference>
<comment type="similarity">
    <text evidence="1">Belongs to the AVL9 family.</text>
</comment>
<feature type="compositionally biased region" description="Low complexity" evidence="2">
    <location>
        <begin position="497"/>
        <end position="513"/>
    </location>
</feature>
<proteinExistence type="inferred from homology"/>
<feature type="domain" description="UDENN" evidence="3">
    <location>
        <begin position="1"/>
        <end position="397"/>
    </location>
</feature>
<dbReference type="HOGENOM" id="CLU_009066_0_1_1"/>
<evidence type="ECO:0000256" key="2">
    <source>
        <dbReference type="SAM" id="MobiDB-lite"/>
    </source>
</evidence>
<feature type="compositionally biased region" description="Basic and acidic residues" evidence="2">
    <location>
        <begin position="618"/>
        <end position="631"/>
    </location>
</feature>
<evidence type="ECO:0000313" key="4">
    <source>
        <dbReference type="EMBL" id="KIO17080.1"/>
    </source>
</evidence>
<dbReference type="PANTHER" id="PTHR31017">
    <property type="entry name" value="LATE SECRETORY PATHWAY PROTEIN AVL9-RELATED"/>
    <property type="match status" value="1"/>
</dbReference>
<dbReference type="InterPro" id="IPR018307">
    <property type="entry name" value="ABL9/DENND6_dom"/>
</dbReference>
<dbReference type="Pfam" id="PF09794">
    <property type="entry name" value="Avl9"/>
    <property type="match status" value="1"/>
</dbReference>
<dbReference type="Proteomes" id="UP000054248">
    <property type="component" value="Unassembled WGS sequence"/>
</dbReference>
<dbReference type="PANTHER" id="PTHR31017:SF1">
    <property type="entry name" value="LATE SECRETORY PATHWAY PROTEIN AVL9 HOMOLOG"/>
    <property type="match status" value="1"/>
</dbReference>
<dbReference type="GO" id="GO:0005737">
    <property type="term" value="C:cytoplasm"/>
    <property type="evidence" value="ECO:0007669"/>
    <property type="project" value="TreeGrafter"/>
</dbReference>
<reference evidence="5" key="2">
    <citation type="submission" date="2015-01" db="EMBL/GenBank/DDBJ databases">
        <title>Evolutionary Origins and Diversification of the Mycorrhizal Mutualists.</title>
        <authorList>
            <consortium name="DOE Joint Genome Institute"/>
            <consortium name="Mycorrhizal Genomics Consortium"/>
            <person name="Kohler A."/>
            <person name="Kuo A."/>
            <person name="Nagy L.G."/>
            <person name="Floudas D."/>
            <person name="Copeland A."/>
            <person name="Barry K.W."/>
            <person name="Cichocki N."/>
            <person name="Veneault-Fourrey C."/>
            <person name="LaButti K."/>
            <person name="Lindquist E.A."/>
            <person name="Lipzen A."/>
            <person name="Lundell T."/>
            <person name="Morin E."/>
            <person name="Murat C."/>
            <person name="Riley R."/>
            <person name="Ohm R."/>
            <person name="Sun H."/>
            <person name="Tunlid A."/>
            <person name="Henrissat B."/>
            <person name="Grigoriev I.V."/>
            <person name="Hibbett D.S."/>
            <person name="Martin F."/>
        </authorList>
    </citation>
    <scope>NUCLEOTIDE SEQUENCE [LARGE SCALE GENOMIC DNA]</scope>
    <source>
        <strain evidence="5">MUT 4182</strain>
    </source>
</reference>
<feature type="non-terminal residue" evidence="4">
    <location>
        <position position="1"/>
    </location>
</feature>
<feature type="region of interest" description="Disordered" evidence="2">
    <location>
        <begin position="566"/>
        <end position="631"/>
    </location>
</feature>
<dbReference type="InterPro" id="IPR037516">
    <property type="entry name" value="Tripartite_DENN"/>
</dbReference>
<feature type="compositionally biased region" description="Polar residues" evidence="2">
    <location>
        <begin position="453"/>
        <end position="466"/>
    </location>
</feature>
<dbReference type="EMBL" id="KN823432">
    <property type="protein sequence ID" value="KIO17080.1"/>
    <property type="molecule type" value="Genomic_DNA"/>
</dbReference>
<feature type="region of interest" description="Disordered" evidence="2">
    <location>
        <begin position="451"/>
        <end position="519"/>
    </location>
</feature>
<sequence length="631" mass="68818">SAEDYAYFHLTLENGPVTSGSHPDTVFGISCNKQIAASDLIEKDADVSRSTVQKAVVVLASKPLFGLIRDRLCVVTNALFNQRDFRDTHILIDFATMLEGSIKTQLTESGIYMGTSLRELIHKFRQRTLVLLKLLMIQRKIMFFGHPVERLCTYQYSLVSLIPNLLLALEDTASPNLDRRSKDTSKPTELRTSDRNSLMRYLGLPLNVFGKDSFFQPYLPLQQVDMLKTQSWLCGTTNSIVTQQRDSLPDVLVNIETNTFEFKDPKVERLVTLTPADRKWMDDIVRDVNDGWNETDPSRPLTMEFKGSDDYLRAKFEDYVCSALASVKYADYLIATGKTDLGAVGTTGDENCVENFGEAWMVAFRQTNAYTVWNQQTDPALFDICEPRHPCESKPTVISDIGLRLAEGLHELKVAETVAPAREAISNAISVGSTGLFRAFEGVRSEVAARLARQQTTSSGVATPSPTLDPPKTPEMSSDRLVSPGTTSRISYPPQPATSSETQATSTPATSTPRRGMRPLSLVPSATTAASAASVATETASTAGAAAKATISSWGSFLAKKAAEYKKGTGTPAPPPTPDATKTAIVPPTPPPGSTPHTPSGYRSPPLGFKGALWTFGERAEQADKDTKPST</sequence>
<dbReference type="PROSITE" id="PS50211">
    <property type="entry name" value="DENN"/>
    <property type="match status" value="1"/>
</dbReference>
<evidence type="ECO:0000256" key="1">
    <source>
        <dbReference type="ARBA" id="ARBA00038178"/>
    </source>
</evidence>
<name>A0A0C3PR31_9AGAM</name>
<protein>
    <recommendedName>
        <fullName evidence="3">UDENN domain-containing protein</fullName>
    </recommendedName>
</protein>
<evidence type="ECO:0000259" key="3">
    <source>
        <dbReference type="PROSITE" id="PS50211"/>
    </source>
</evidence>
<keyword evidence="5" id="KW-1185">Reference proteome</keyword>
<accession>A0A0C3PR31</accession>
<gene>
    <name evidence="4" type="ORF">M407DRAFT_33258</name>
</gene>
<dbReference type="OrthoDB" id="26278at2759"/>
<dbReference type="AlphaFoldDB" id="A0A0C3PR31"/>
<evidence type="ECO:0000313" key="5">
    <source>
        <dbReference type="Proteomes" id="UP000054248"/>
    </source>
</evidence>
<dbReference type="InterPro" id="IPR051731">
    <property type="entry name" value="DENND11/AVL9_GEFs"/>
</dbReference>